<dbReference type="EMBL" id="MFFM01000049">
    <property type="protein sequence ID" value="OGF08092.1"/>
    <property type="molecule type" value="Genomic_DNA"/>
</dbReference>
<evidence type="ECO:0000313" key="2">
    <source>
        <dbReference type="Proteomes" id="UP000177230"/>
    </source>
</evidence>
<organism evidence="1 2">
    <name type="scientific">Candidatus Edwardsbacteria bacterium GWF2_54_11</name>
    <dbReference type="NCBI Taxonomy" id="1817851"/>
    <lineage>
        <taxon>Bacteria</taxon>
        <taxon>Candidatus Edwardsiibacteriota</taxon>
    </lineage>
</organism>
<dbReference type="Proteomes" id="UP000177230">
    <property type="component" value="Unassembled WGS sequence"/>
</dbReference>
<evidence type="ECO:0008006" key="3">
    <source>
        <dbReference type="Google" id="ProtNLM"/>
    </source>
</evidence>
<gene>
    <name evidence="1" type="ORF">A2024_05025</name>
</gene>
<accession>A0A1F5R0S7</accession>
<proteinExistence type="predicted"/>
<dbReference type="Pfam" id="PF11950">
    <property type="entry name" value="DUF3467"/>
    <property type="match status" value="1"/>
</dbReference>
<evidence type="ECO:0000313" key="1">
    <source>
        <dbReference type="EMBL" id="OGF08092.1"/>
    </source>
</evidence>
<comment type="caution">
    <text evidence="1">The sequence shown here is derived from an EMBL/GenBank/DDBJ whole genome shotgun (WGS) entry which is preliminary data.</text>
</comment>
<dbReference type="InterPro" id="IPR021857">
    <property type="entry name" value="DUF3467"/>
</dbReference>
<dbReference type="AlphaFoldDB" id="A0A1F5R0S7"/>
<reference evidence="1 2" key="1">
    <citation type="journal article" date="2016" name="Nat. Commun.">
        <title>Thousands of microbial genomes shed light on interconnected biogeochemical processes in an aquifer system.</title>
        <authorList>
            <person name="Anantharaman K."/>
            <person name="Brown C.T."/>
            <person name="Hug L.A."/>
            <person name="Sharon I."/>
            <person name="Castelle C.J."/>
            <person name="Probst A.J."/>
            <person name="Thomas B.C."/>
            <person name="Singh A."/>
            <person name="Wilkins M.J."/>
            <person name="Karaoz U."/>
            <person name="Brodie E.L."/>
            <person name="Williams K.H."/>
            <person name="Hubbard S.S."/>
            <person name="Banfield J.F."/>
        </authorList>
    </citation>
    <scope>NUCLEOTIDE SEQUENCE [LARGE SCALE GENOMIC DNA]</scope>
</reference>
<sequence length="106" mass="11830">MEQNPQNQLNIELGEKEAEGVYSNLALIAHSPSEFIIDFARVLPGIPKAKIYSRIVTTPQHAKMLLNALEDNIKKYEAQFGAIKTFGQENRGIGFKIGDEKNGDKK</sequence>
<protein>
    <recommendedName>
        <fullName evidence="3">DUF3467 domain-containing protein</fullName>
    </recommendedName>
</protein>
<name>A0A1F5R0S7_9BACT</name>